<evidence type="ECO:0000313" key="2">
    <source>
        <dbReference type="EMBL" id="GHI59250.1"/>
    </source>
</evidence>
<dbReference type="Proteomes" id="UP000649259">
    <property type="component" value="Unassembled WGS sequence"/>
</dbReference>
<protein>
    <submittedName>
        <fullName evidence="2">Uncharacterized protein</fullName>
    </submittedName>
</protein>
<proteinExistence type="predicted"/>
<accession>A0ABQ3RU05</accession>
<name>A0ABQ3RU05_9ACTN</name>
<evidence type="ECO:0000313" key="3">
    <source>
        <dbReference type="Proteomes" id="UP000649259"/>
    </source>
</evidence>
<evidence type="ECO:0000256" key="1">
    <source>
        <dbReference type="SAM" id="MobiDB-lite"/>
    </source>
</evidence>
<feature type="compositionally biased region" description="Gly residues" evidence="1">
    <location>
        <begin position="1"/>
        <end position="44"/>
    </location>
</feature>
<keyword evidence="3" id="KW-1185">Reference proteome</keyword>
<gene>
    <name evidence="2" type="ORF">Saso_09000</name>
</gene>
<sequence length="76" mass="6597">MGASGAVGGSGGAAAAGGPGAVGGSGAGGDAVSGAEGAGDGGAEPGPRPSARLRPADPPEAGGEASFEVMASAGYR</sequence>
<dbReference type="EMBL" id="BNEB01000002">
    <property type="protein sequence ID" value="GHI59250.1"/>
    <property type="molecule type" value="Genomic_DNA"/>
</dbReference>
<organism evidence="2 3">
    <name type="scientific">Streptomyces asoensis</name>
    <dbReference type="NCBI Taxonomy" id="249586"/>
    <lineage>
        <taxon>Bacteria</taxon>
        <taxon>Bacillati</taxon>
        <taxon>Actinomycetota</taxon>
        <taxon>Actinomycetes</taxon>
        <taxon>Kitasatosporales</taxon>
        <taxon>Streptomycetaceae</taxon>
        <taxon>Streptomyces</taxon>
    </lineage>
</organism>
<feature type="region of interest" description="Disordered" evidence="1">
    <location>
        <begin position="1"/>
        <end position="76"/>
    </location>
</feature>
<comment type="caution">
    <text evidence="2">The sequence shown here is derived from an EMBL/GenBank/DDBJ whole genome shotgun (WGS) entry which is preliminary data.</text>
</comment>
<reference evidence="3" key="1">
    <citation type="submission" date="2023-07" db="EMBL/GenBank/DDBJ databases">
        <title>Whole genome shotgun sequence of Streptomyces cacaoi subsp. asoensis NBRC 13813.</title>
        <authorList>
            <person name="Komaki H."/>
            <person name="Tamura T."/>
        </authorList>
    </citation>
    <scope>NUCLEOTIDE SEQUENCE [LARGE SCALE GENOMIC DNA]</scope>
    <source>
        <strain evidence="3">NBRC 13813</strain>
    </source>
</reference>